<evidence type="ECO:0000313" key="1">
    <source>
        <dbReference type="EMBL" id="URE05550.1"/>
    </source>
</evidence>
<evidence type="ECO:0000313" key="2">
    <source>
        <dbReference type="Proteomes" id="UP001055439"/>
    </source>
</evidence>
<dbReference type="AlphaFoldDB" id="A0A9E7G0V4"/>
<sequence length="183" mass="19733">MDKDLGSGAGFLFEDFDSVTICGLADGCLVWEQHTEGGQGEGGKGEEGTAVSAIARMGTPREIAGADEEIEVHGRSDLDEDFAVAGGRHLRKELFGANARRSVLVCFSSGVKDRFWGSDSLIWNAEALDRRKQLLGLKVLLPFGSWIYVYSPDNPSEFDVAAVAAAFTSLSGKKEREKEAKNS</sequence>
<protein>
    <submittedName>
        <fullName evidence="1">Uncharacterized protein</fullName>
    </submittedName>
</protein>
<accession>A0A9E7G0V4</accession>
<keyword evidence="2" id="KW-1185">Reference proteome</keyword>
<proteinExistence type="predicted"/>
<reference evidence="1" key="1">
    <citation type="submission" date="2022-05" db="EMBL/GenBank/DDBJ databases">
        <title>The Musa troglodytarum L. genome provides insights into the mechanism of non-climacteric behaviour and enrichment of carotenoids.</title>
        <authorList>
            <person name="Wang J."/>
        </authorList>
    </citation>
    <scope>NUCLEOTIDE SEQUENCE</scope>
    <source>
        <tissue evidence="1">Leaf</tissue>
    </source>
</reference>
<name>A0A9E7G0V4_9LILI</name>
<dbReference type="EMBL" id="CP097507">
    <property type="protein sequence ID" value="URE05550.1"/>
    <property type="molecule type" value="Genomic_DNA"/>
</dbReference>
<gene>
    <name evidence="1" type="ORF">MUK42_21469</name>
</gene>
<dbReference type="Proteomes" id="UP001055439">
    <property type="component" value="Chromosome 5"/>
</dbReference>
<organism evidence="1 2">
    <name type="scientific">Musa troglodytarum</name>
    <name type="common">fe'i banana</name>
    <dbReference type="NCBI Taxonomy" id="320322"/>
    <lineage>
        <taxon>Eukaryota</taxon>
        <taxon>Viridiplantae</taxon>
        <taxon>Streptophyta</taxon>
        <taxon>Embryophyta</taxon>
        <taxon>Tracheophyta</taxon>
        <taxon>Spermatophyta</taxon>
        <taxon>Magnoliopsida</taxon>
        <taxon>Liliopsida</taxon>
        <taxon>Zingiberales</taxon>
        <taxon>Musaceae</taxon>
        <taxon>Musa</taxon>
    </lineage>
</organism>